<dbReference type="eggNOG" id="ENOG5032X0S">
    <property type="taxonomic scope" value="Bacteria"/>
</dbReference>
<evidence type="ECO:0000256" key="3">
    <source>
        <dbReference type="SAM" id="SignalP"/>
    </source>
</evidence>
<feature type="signal peptide" evidence="3">
    <location>
        <begin position="1"/>
        <end position="19"/>
    </location>
</feature>
<keyword evidence="5" id="KW-1185">Reference proteome</keyword>
<dbReference type="EMBL" id="JOKH01000001">
    <property type="protein sequence ID" value="KEQ19345.1"/>
    <property type="molecule type" value="Genomic_DNA"/>
</dbReference>
<keyword evidence="2" id="KW-0378">Hydrolase</keyword>
<dbReference type="STRING" id="1137799.GZ78_05090"/>
<feature type="chain" id="PRO_5001760943" description="Acid phosphatase" evidence="3">
    <location>
        <begin position="20"/>
        <end position="369"/>
    </location>
</feature>
<dbReference type="GO" id="GO:0016791">
    <property type="term" value="F:phosphatase activity"/>
    <property type="evidence" value="ECO:0007669"/>
    <property type="project" value="TreeGrafter"/>
</dbReference>
<dbReference type="InterPro" id="IPR050645">
    <property type="entry name" value="Histidine_acid_phosphatase"/>
</dbReference>
<keyword evidence="3" id="KW-0732">Signal</keyword>
<organism evidence="4 5">
    <name type="scientific">Endozoicomonas numazuensis</name>
    <dbReference type="NCBI Taxonomy" id="1137799"/>
    <lineage>
        <taxon>Bacteria</taxon>
        <taxon>Pseudomonadati</taxon>
        <taxon>Pseudomonadota</taxon>
        <taxon>Gammaproteobacteria</taxon>
        <taxon>Oceanospirillales</taxon>
        <taxon>Endozoicomonadaceae</taxon>
        <taxon>Endozoicomonas</taxon>
    </lineage>
</organism>
<dbReference type="OrthoDB" id="5605418at2"/>
<protein>
    <recommendedName>
        <fullName evidence="6">Acid phosphatase</fullName>
    </recommendedName>
</protein>
<dbReference type="CDD" id="cd07061">
    <property type="entry name" value="HP_HAP_like"/>
    <property type="match status" value="1"/>
</dbReference>
<accession>A0A081NLM2</accession>
<comment type="similarity">
    <text evidence="1">Belongs to the histidine acid phosphatase family.</text>
</comment>
<gene>
    <name evidence="4" type="ORF">GZ78_05090</name>
</gene>
<dbReference type="Pfam" id="PF00328">
    <property type="entry name" value="His_Phos_2"/>
    <property type="match status" value="1"/>
</dbReference>
<comment type="caution">
    <text evidence="4">The sequence shown here is derived from an EMBL/GenBank/DDBJ whole genome shotgun (WGS) entry which is preliminary data.</text>
</comment>
<dbReference type="PANTHER" id="PTHR11567:SF110">
    <property type="entry name" value="2-PHOSPHOXYLOSE PHOSPHATASE 1"/>
    <property type="match status" value="1"/>
</dbReference>
<name>A0A081NLM2_9GAMM</name>
<dbReference type="RefSeq" id="WP_034833122.1">
    <property type="nucleotide sequence ID" value="NZ_JOKH01000001.1"/>
</dbReference>
<dbReference type="InterPro" id="IPR000560">
    <property type="entry name" value="His_Pase_clade-2"/>
</dbReference>
<dbReference type="PANTHER" id="PTHR11567">
    <property type="entry name" value="ACID PHOSPHATASE-RELATED"/>
    <property type="match status" value="1"/>
</dbReference>
<dbReference type="Gene3D" id="3.40.50.1240">
    <property type="entry name" value="Phosphoglycerate mutase-like"/>
    <property type="match status" value="1"/>
</dbReference>
<proteinExistence type="inferred from homology"/>
<sequence>MKKWLLVWSMLCFSITVEAQPEPDDYVVTLVRHGDRSPRYPLNSELWPMGVGEMTDTGFKQCYEAGKSFRKHQLPAHFPTRWSPGLSYHQARGMDRTIQCAATMLQAIYPDSLKTDSGHELAVVPPVYAPFQRDDPLLGIPDSCKGYRSLISDMQKSPLWIKKAEAIGPEKIKLWAQMSGQKPTLHGMSRLADTLNVRKIHNIPLPDFLTTEDEQQLLELMHWFLEHMSKDKRMVQLTSQPLLNAIDQRYKQHKTCLESGKTDCEYFYLLSASDNNILAMLSALGNPRALNVPYASRLTIRFSPSKGVVQASFNDQLLTLSCGSSCTLEQWSQLVASIQRSDWTELCHLQEPEAHSIPSDISTGSKKEK</sequence>
<dbReference type="InterPro" id="IPR029033">
    <property type="entry name" value="His_PPase_superfam"/>
</dbReference>
<evidence type="ECO:0000256" key="2">
    <source>
        <dbReference type="ARBA" id="ARBA00022801"/>
    </source>
</evidence>
<evidence type="ECO:0000313" key="5">
    <source>
        <dbReference type="Proteomes" id="UP000028073"/>
    </source>
</evidence>
<reference evidence="4 5" key="1">
    <citation type="submission" date="2014-06" db="EMBL/GenBank/DDBJ databases">
        <title>Whole Genome Sequences of Three Symbiotic Endozoicomonas Bacteria.</title>
        <authorList>
            <person name="Neave M.J."/>
            <person name="Apprill A."/>
            <person name="Voolstra C.R."/>
        </authorList>
    </citation>
    <scope>NUCLEOTIDE SEQUENCE [LARGE SCALE GENOMIC DNA]</scope>
    <source>
        <strain evidence="4 5">DSM 25634</strain>
    </source>
</reference>
<evidence type="ECO:0000313" key="4">
    <source>
        <dbReference type="EMBL" id="KEQ19345.1"/>
    </source>
</evidence>
<dbReference type="SUPFAM" id="SSF53254">
    <property type="entry name" value="Phosphoglycerate mutase-like"/>
    <property type="match status" value="1"/>
</dbReference>
<dbReference type="AlphaFoldDB" id="A0A081NLM2"/>
<evidence type="ECO:0008006" key="6">
    <source>
        <dbReference type="Google" id="ProtNLM"/>
    </source>
</evidence>
<dbReference type="Proteomes" id="UP000028073">
    <property type="component" value="Unassembled WGS sequence"/>
</dbReference>
<evidence type="ECO:0000256" key="1">
    <source>
        <dbReference type="ARBA" id="ARBA00005375"/>
    </source>
</evidence>